<dbReference type="AlphaFoldDB" id="A0A1E5XTQ4"/>
<organism evidence="1 2">
    <name type="scientific">Devosia insulae DS-56</name>
    <dbReference type="NCBI Taxonomy" id="1116389"/>
    <lineage>
        <taxon>Bacteria</taxon>
        <taxon>Pseudomonadati</taxon>
        <taxon>Pseudomonadota</taxon>
        <taxon>Alphaproteobacteria</taxon>
        <taxon>Hyphomicrobiales</taxon>
        <taxon>Devosiaceae</taxon>
        <taxon>Devosia</taxon>
    </lineage>
</organism>
<dbReference type="EMBL" id="LAJE02000107">
    <property type="protein sequence ID" value="OEO31977.1"/>
    <property type="molecule type" value="Genomic_DNA"/>
</dbReference>
<accession>A0A1E5XTQ4</accession>
<dbReference type="Proteomes" id="UP000095463">
    <property type="component" value="Unassembled WGS sequence"/>
</dbReference>
<gene>
    <name evidence="1" type="ORF">VW23_013825</name>
</gene>
<evidence type="ECO:0000313" key="2">
    <source>
        <dbReference type="Proteomes" id="UP000095463"/>
    </source>
</evidence>
<evidence type="ECO:0000313" key="1">
    <source>
        <dbReference type="EMBL" id="OEO31977.1"/>
    </source>
</evidence>
<sequence length="105" mass="11061">MPLTRDFKDSIKTRADADPAFRAALLSEVVDLFLAGDVATGRAVLRDYINATVGFAALAEITGIPVKSLMRMVGTTGNPRAENLFAILGALQRATGVQLSVRAAA</sequence>
<dbReference type="RefSeq" id="WP_069908875.1">
    <property type="nucleotide sequence ID" value="NZ_LAJE02000107.1"/>
</dbReference>
<keyword evidence="2" id="KW-1185">Reference proteome</keyword>
<protein>
    <submittedName>
        <fullName evidence="1">Transcriptional regulator</fullName>
    </submittedName>
</protein>
<name>A0A1E5XTQ4_9HYPH</name>
<reference evidence="1 2" key="1">
    <citation type="journal article" date="2015" name="Genome Announc.">
        <title>Genome Assemblies of Three Soil-Associated Devosia species: D. insulae, D. limi, and D. soli.</title>
        <authorList>
            <person name="Hassan Y.I."/>
            <person name="Lepp D."/>
            <person name="Zhou T."/>
        </authorList>
    </citation>
    <scope>NUCLEOTIDE SEQUENCE [LARGE SCALE GENOMIC DNA]</scope>
    <source>
        <strain evidence="1 2">DS-56</strain>
    </source>
</reference>
<proteinExistence type="predicted"/>
<comment type="caution">
    <text evidence="1">The sequence shown here is derived from an EMBL/GenBank/DDBJ whole genome shotgun (WGS) entry which is preliminary data.</text>
</comment>
<dbReference type="OrthoDB" id="9794662at2"/>